<dbReference type="PANTHER" id="PTHR10534:SF2">
    <property type="entry name" value="PYRIDOXAL KINASE"/>
    <property type="match status" value="1"/>
</dbReference>
<dbReference type="InterPro" id="IPR029056">
    <property type="entry name" value="Ribokinase-like"/>
</dbReference>
<dbReference type="GO" id="GO:0008478">
    <property type="term" value="F:pyridoxal kinase activity"/>
    <property type="evidence" value="ECO:0007669"/>
    <property type="project" value="UniProtKB-EC"/>
</dbReference>
<evidence type="ECO:0000256" key="3">
    <source>
        <dbReference type="ARBA" id="ARBA00022741"/>
    </source>
</evidence>
<dbReference type="GO" id="GO:0005829">
    <property type="term" value="C:cytosol"/>
    <property type="evidence" value="ECO:0007669"/>
    <property type="project" value="TreeGrafter"/>
</dbReference>
<dbReference type="Proteomes" id="UP000295484">
    <property type="component" value="Unassembled WGS sequence"/>
</dbReference>
<accession>A0A4R8FVU9</accession>
<dbReference type="SUPFAM" id="SSF53613">
    <property type="entry name" value="Ribokinase-like"/>
    <property type="match status" value="1"/>
</dbReference>
<evidence type="ECO:0000259" key="6">
    <source>
        <dbReference type="Pfam" id="PF08543"/>
    </source>
</evidence>
<proteinExistence type="predicted"/>
<dbReference type="Pfam" id="PF08543">
    <property type="entry name" value="Phos_pyr_kin"/>
    <property type="match status" value="1"/>
</dbReference>
<evidence type="ECO:0000313" key="8">
    <source>
        <dbReference type="Proteomes" id="UP000295484"/>
    </source>
</evidence>
<dbReference type="CDD" id="cd01173">
    <property type="entry name" value="pyridoxal_pyridoxamine_kinase"/>
    <property type="match status" value="1"/>
</dbReference>
<feature type="domain" description="Pyridoxamine kinase/Phosphomethylpyrimidine kinase" evidence="6">
    <location>
        <begin position="84"/>
        <end position="238"/>
    </location>
</feature>
<organism evidence="7 8">
    <name type="scientific">Rhodovulum visakhapatnamense</name>
    <dbReference type="NCBI Taxonomy" id="364297"/>
    <lineage>
        <taxon>Bacteria</taxon>
        <taxon>Pseudomonadati</taxon>
        <taxon>Pseudomonadota</taxon>
        <taxon>Alphaproteobacteria</taxon>
        <taxon>Rhodobacterales</taxon>
        <taxon>Paracoccaceae</taxon>
        <taxon>Rhodovulum</taxon>
    </lineage>
</organism>
<evidence type="ECO:0000256" key="4">
    <source>
        <dbReference type="ARBA" id="ARBA00022777"/>
    </source>
</evidence>
<dbReference type="AlphaFoldDB" id="A0A4R8FVU9"/>
<keyword evidence="2" id="KW-0808">Transferase</keyword>
<evidence type="ECO:0000256" key="1">
    <source>
        <dbReference type="ARBA" id="ARBA00012104"/>
    </source>
</evidence>
<keyword evidence="4 7" id="KW-0418">Kinase</keyword>
<sequence>MGGARQGQGMARVLIVSSYVASGHVGLSASGAVLQALGHGVTGLPTVVLSNHLGWAHVAGGPLPVSQLRDMAGALRANGLLEDHDAVLVGYLPSPDHVAFAADLVAEMRAMDPAPRIVVDPILGDAPGGLYVPEAVARAVRERLVPLADTLTPNHFELGWLTGRALPDLAATLEAARPLAPEVLVTSPPLGAEVTGLLAVRGRRSALFRTLRRGGVPHGVGDSFAAMIAAGMAPGEALGRLDALVLCSIGAPHLAIATSAPRWVAAPAIGPESQV</sequence>
<dbReference type="PANTHER" id="PTHR10534">
    <property type="entry name" value="PYRIDOXAL KINASE"/>
    <property type="match status" value="1"/>
</dbReference>
<dbReference type="Gene3D" id="3.40.1190.20">
    <property type="match status" value="1"/>
</dbReference>
<evidence type="ECO:0000256" key="2">
    <source>
        <dbReference type="ARBA" id="ARBA00022679"/>
    </source>
</evidence>
<gene>
    <name evidence="7" type="ORF">EV657_106152</name>
</gene>
<evidence type="ECO:0000256" key="5">
    <source>
        <dbReference type="ARBA" id="ARBA00022840"/>
    </source>
</evidence>
<dbReference type="GO" id="GO:0009443">
    <property type="term" value="P:pyridoxal 5'-phosphate salvage"/>
    <property type="evidence" value="ECO:0007669"/>
    <property type="project" value="InterPro"/>
</dbReference>
<comment type="caution">
    <text evidence="7">The sequence shown here is derived from an EMBL/GenBank/DDBJ whole genome shotgun (WGS) entry which is preliminary data.</text>
</comment>
<evidence type="ECO:0000313" key="7">
    <source>
        <dbReference type="EMBL" id="TDX30667.1"/>
    </source>
</evidence>
<dbReference type="GO" id="GO:0005524">
    <property type="term" value="F:ATP binding"/>
    <property type="evidence" value="ECO:0007669"/>
    <property type="project" value="UniProtKB-KW"/>
</dbReference>
<dbReference type="InterPro" id="IPR013749">
    <property type="entry name" value="PM/HMP-P_kinase-1"/>
</dbReference>
<name>A0A4R8FVU9_9RHOB</name>
<keyword evidence="5" id="KW-0067">ATP-binding</keyword>
<keyword evidence="3" id="KW-0547">Nucleotide-binding</keyword>
<reference evidence="7 8" key="1">
    <citation type="submission" date="2019-03" db="EMBL/GenBank/DDBJ databases">
        <title>Genomic Encyclopedia of Type Strains, Phase IV (KMG-IV): sequencing the most valuable type-strain genomes for metagenomic binning, comparative biology and taxonomic classification.</title>
        <authorList>
            <person name="Goeker M."/>
        </authorList>
    </citation>
    <scope>NUCLEOTIDE SEQUENCE [LARGE SCALE GENOMIC DNA]</scope>
    <source>
        <strain evidence="7 8">JA181</strain>
    </source>
</reference>
<dbReference type="EC" id="2.7.1.35" evidence="1"/>
<dbReference type="EMBL" id="SOEB01000006">
    <property type="protein sequence ID" value="TDX30667.1"/>
    <property type="molecule type" value="Genomic_DNA"/>
</dbReference>
<protein>
    <recommendedName>
        <fullName evidence="1">pyridoxal kinase</fullName>
        <ecNumber evidence="1">2.7.1.35</ecNumber>
    </recommendedName>
</protein>
<dbReference type="InterPro" id="IPR004625">
    <property type="entry name" value="PyrdxlKinase"/>
</dbReference>